<proteinExistence type="predicted"/>
<accession>A0AAV6XJL2</accession>
<keyword evidence="2" id="KW-1185">Reference proteome</keyword>
<gene>
    <name evidence="1" type="ORF">BUALT_Bualt06G0050800</name>
</gene>
<name>A0AAV6XJL2_9LAMI</name>
<sequence length="88" mass="9983">MNDPLHHDRFIQFVLDVQCKEHGNGHSRASKVPVYLRLVTGFINNLCQLMDAEGIKKKLRSLESLHGCKKNKMAVNAPTGRSTHVCWL</sequence>
<reference evidence="1" key="1">
    <citation type="submission" date="2019-10" db="EMBL/GenBank/DDBJ databases">
        <authorList>
            <person name="Zhang R."/>
            <person name="Pan Y."/>
            <person name="Wang J."/>
            <person name="Ma R."/>
            <person name="Yu S."/>
        </authorList>
    </citation>
    <scope>NUCLEOTIDE SEQUENCE</scope>
    <source>
        <strain evidence="1">LA-IB0</strain>
        <tissue evidence="1">Leaf</tissue>
    </source>
</reference>
<organism evidence="1 2">
    <name type="scientific">Buddleja alternifolia</name>
    <dbReference type="NCBI Taxonomy" id="168488"/>
    <lineage>
        <taxon>Eukaryota</taxon>
        <taxon>Viridiplantae</taxon>
        <taxon>Streptophyta</taxon>
        <taxon>Embryophyta</taxon>
        <taxon>Tracheophyta</taxon>
        <taxon>Spermatophyta</taxon>
        <taxon>Magnoliopsida</taxon>
        <taxon>eudicotyledons</taxon>
        <taxon>Gunneridae</taxon>
        <taxon>Pentapetalae</taxon>
        <taxon>asterids</taxon>
        <taxon>lamiids</taxon>
        <taxon>Lamiales</taxon>
        <taxon>Scrophulariaceae</taxon>
        <taxon>Buddlejeae</taxon>
        <taxon>Buddleja</taxon>
    </lineage>
</organism>
<evidence type="ECO:0000313" key="2">
    <source>
        <dbReference type="Proteomes" id="UP000826271"/>
    </source>
</evidence>
<comment type="caution">
    <text evidence="1">The sequence shown here is derived from an EMBL/GenBank/DDBJ whole genome shotgun (WGS) entry which is preliminary data.</text>
</comment>
<dbReference type="EMBL" id="WHWC01000006">
    <property type="protein sequence ID" value="KAG8380772.1"/>
    <property type="molecule type" value="Genomic_DNA"/>
</dbReference>
<dbReference type="Proteomes" id="UP000826271">
    <property type="component" value="Unassembled WGS sequence"/>
</dbReference>
<dbReference type="AlphaFoldDB" id="A0AAV6XJL2"/>
<protein>
    <submittedName>
        <fullName evidence="1">Uncharacterized protein</fullName>
    </submittedName>
</protein>
<evidence type="ECO:0000313" key="1">
    <source>
        <dbReference type="EMBL" id="KAG8380772.1"/>
    </source>
</evidence>